<accession>A0ABT4YUK0</accession>
<dbReference type="Pfam" id="PF18427">
    <property type="entry name" value="DDR_swiveling"/>
    <property type="match status" value="1"/>
</dbReference>
<dbReference type="InterPro" id="IPR030994">
    <property type="entry name" value="DDR_dom"/>
</dbReference>
<dbReference type="Gene3D" id="3.50.30.70">
    <property type="entry name" value="Swiveling domain of dehydratase reactivase alpha subunit"/>
    <property type="match status" value="1"/>
</dbReference>
<dbReference type="InterPro" id="IPR028975">
    <property type="entry name" value="DDRA_swiveling_dom_sf"/>
</dbReference>
<feature type="domain" description="Diol dehydratase reactivase ATPase-like" evidence="1">
    <location>
        <begin position="275"/>
        <end position="601"/>
    </location>
</feature>
<reference evidence="3 4" key="1">
    <citation type="submission" date="2023-01" db="EMBL/GenBank/DDBJ databases">
        <title>Vibrio sp. KJ40-1 sp.nov, isolated from marine algae.</title>
        <authorList>
            <person name="Butt M."/>
            <person name="Kim J.M.J."/>
            <person name="Jeon C.O.C."/>
        </authorList>
    </citation>
    <scope>NUCLEOTIDE SEQUENCE [LARGE SCALE GENOMIC DNA]</scope>
    <source>
        <strain evidence="3 4">KJ40-1</strain>
    </source>
</reference>
<dbReference type="NCBIfam" id="TIGR04491">
    <property type="entry name" value="reactive_PduG"/>
    <property type="match status" value="1"/>
</dbReference>
<comment type="caution">
    <text evidence="3">The sequence shown here is derived from an EMBL/GenBank/DDBJ whole genome shotgun (WGS) entry which is preliminary data.</text>
</comment>
<dbReference type="InterPro" id="IPR012340">
    <property type="entry name" value="NA-bd_OB-fold"/>
</dbReference>
<name>A0ABT4YUK0_9VIBR</name>
<dbReference type="InterPro" id="IPR040916">
    <property type="entry name" value="DDR_swiveling"/>
</dbReference>
<dbReference type="Gene3D" id="2.40.50.140">
    <property type="entry name" value="Nucleic acid-binding proteins"/>
    <property type="match status" value="1"/>
</dbReference>
<keyword evidence="4" id="KW-1185">Reference proteome</keyword>
<evidence type="ECO:0000259" key="2">
    <source>
        <dbReference type="Pfam" id="PF18427"/>
    </source>
</evidence>
<dbReference type="InterPro" id="IPR009191">
    <property type="entry name" value="DDRA"/>
</dbReference>
<dbReference type="Gene3D" id="3.30.420.40">
    <property type="match status" value="2"/>
</dbReference>
<dbReference type="Gene3D" id="3.90.470.30">
    <property type="match status" value="1"/>
</dbReference>
<dbReference type="SUPFAM" id="SSF82317">
    <property type="entry name" value="Swiveling domain of dehydratase reactivase alpha subunit"/>
    <property type="match status" value="1"/>
</dbReference>
<dbReference type="EMBL" id="JAQLOI010000003">
    <property type="protein sequence ID" value="MDB1125255.1"/>
    <property type="molecule type" value="Genomic_DNA"/>
</dbReference>
<dbReference type="Proteomes" id="UP001210678">
    <property type="component" value="Unassembled WGS sequence"/>
</dbReference>
<protein>
    <submittedName>
        <fullName evidence="3">Diol dehydratase reactivase subunit alpha</fullName>
    </submittedName>
</protein>
<dbReference type="SUPFAM" id="SSF53067">
    <property type="entry name" value="Actin-like ATPase domain"/>
    <property type="match status" value="2"/>
</dbReference>
<dbReference type="PIRSF" id="PIRSF011502">
    <property type="entry name" value="DdrA_PduG"/>
    <property type="match status" value="1"/>
</dbReference>
<evidence type="ECO:0000313" key="4">
    <source>
        <dbReference type="Proteomes" id="UP001210678"/>
    </source>
</evidence>
<evidence type="ECO:0000313" key="3">
    <source>
        <dbReference type="EMBL" id="MDB1125255.1"/>
    </source>
</evidence>
<evidence type="ECO:0000259" key="1">
    <source>
        <dbReference type="Pfam" id="PF08841"/>
    </source>
</evidence>
<sequence>MTYIVGVDIGNSSTEVALAQSQFDGEQQFIASAITDTTGIKGTKQNLVGIYKALDLLVAKSGITLKDLDLIRINEATPVIGDVAMEMITETIITESTMIGHNPKTPGGLGVGVGITTTFDELLTLDKSNAYIVVATKDIDFADIASMINQASTLGYDVTGAILQRDDGVLVNNRLDKIIPIVDEVAFVHKIPLGMQAAIEVASQGKVINTLSNPYGIATLFNLTPEETKSIVPIARALIGTRSAVVVKTPEGDVKARVIPAGKLSLFCKNQTIEVDIAKGSQAVMDAVSSLSHLSNAVGELGTNIGGMIENVRQTMAELTNKPCDEVFIQDLLAVDTLVPVNVQGGLAGEFALEHAVGIASMVKSDHLQMARIAEEIHHTLDIEVQIGGAEAEAAILGALTTPGTAKPMAILDLGAGSTDASIINGKNDIVATHLAGAGEMVTMVIAAELGLSDRYLAEDIKRYPLAKVESLFHIRHEDNSVQFFDKPLSSDVFARVVVVKDEGLIPLDADLTLEKIRNIRRSAKSRVFVTNSLRALKSVSPTGNIRDIPFVVLVGGSSLDFEIPQLVTDALAHYNLVAGQGNIRGQEGPRNAVATGLILSHAQQGDN</sequence>
<dbReference type="RefSeq" id="WP_272138795.1">
    <property type="nucleotide sequence ID" value="NZ_JAQLOI010000003.1"/>
</dbReference>
<dbReference type="InterPro" id="IPR043129">
    <property type="entry name" value="ATPase_NBD"/>
</dbReference>
<gene>
    <name evidence="3" type="ORF">PGX00_17025</name>
</gene>
<feature type="domain" description="DD-reactivating factor swiveling" evidence="2">
    <location>
        <begin position="93"/>
        <end position="254"/>
    </location>
</feature>
<proteinExistence type="predicted"/>
<organism evidence="3 4">
    <name type="scientific">Vibrio algarum</name>
    <dbReference type="NCBI Taxonomy" id="3020714"/>
    <lineage>
        <taxon>Bacteria</taxon>
        <taxon>Pseudomonadati</taxon>
        <taxon>Pseudomonadota</taxon>
        <taxon>Gammaproteobacteria</taxon>
        <taxon>Vibrionales</taxon>
        <taxon>Vibrionaceae</taxon>
        <taxon>Vibrio</taxon>
    </lineage>
</organism>
<dbReference type="Pfam" id="PF08841">
    <property type="entry name" value="DDR"/>
    <property type="match status" value="1"/>
</dbReference>